<dbReference type="KEGG" id="lsx:H8B22_06810"/>
<accession>A0A7H0G0T3</accession>
<reference evidence="2 3" key="1">
    <citation type="submission" date="2020-08" db="EMBL/GenBank/DDBJ databases">
        <title>Lysobacter sp. II4 sp. nov., isolated from soil.</title>
        <authorList>
            <person name="Woo C.Y."/>
            <person name="Kim J."/>
        </authorList>
    </citation>
    <scope>NUCLEOTIDE SEQUENCE [LARGE SCALE GENOMIC DNA]</scope>
    <source>
        <strain evidence="2 3">II4</strain>
    </source>
</reference>
<organism evidence="2 3">
    <name type="scientific">Agrilutibacter terrestris</name>
    <dbReference type="NCBI Taxonomy" id="2865112"/>
    <lineage>
        <taxon>Bacteria</taxon>
        <taxon>Pseudomonadati</taxon>
        <taxon>Pseudomonadota</taxon>
        <taxon>Gammaproteobacteria</taxon>
        <taxon>Lysobacterales</taxon>
        <taxon>Lysobacteraceae</taxon>
        <taxon>Agrilutibacter</taxon>
    </lineage>
</organism>
<keyword evidence="1" id="KW-0812">Transmembrane</keyword>
<keyword evidence="1" id="KW-0472">Membrane</keyword>
<dbReference type="RefSeq" id="WP_187713334.1">
    <property type="nucleotide sequence ID" value="NZ_CP060820.1"/>
</dbReference>
<evidence type="ECO:0008006" key="4">
    <source>
        <dbReference type="Google" id="ProtNLM"/>
    </source>
</evidence>
<sequence>MNWTQWVRHFHRWTSLAFVLAVIATSIALAQERPVVWMSYVPLLPLALLALTGVYLFALPYAARWRGRRNDG</sequence>
<proteinExistence type="predicted"/>
<name>A0A7H0G0T3_9GAMM</name>
<gene>
    <name evidence="2" type="ORF">H8B22_06810</name>
</gene>
<protein>
    <recommendedName>
        <fullName evidence="4">Transmembrane protein</fullName>
    </recommendedName>
</protein>
<dbReference type="EMBL" id="CP060820">
    <property type="protein sequence ID" value="QNP41899.1"/>
    <property type="molecule type" value="Genomic_DNA"/>
</dbReference>
<evidence type="ECO:0000313" key="2">
    <source>
        <dbReference type="EMBL" id="QNP41899.1"/>
    </source>
</evidence>
<feature type="transmembrane region" description="Helical" evidence="1">
    <location>
        <begin position="40"/>
        <end position="63"/>
    </location>
</feature>
<keyword evidence="1" id="KW-1133">Transmembrane helix</keyword>
<dbReference type="Proteomes" id="UP000516018">
    <property type="component" value="Chromosome"/>
</dbReference>
<keyword evidence="3" id="KW-1185">Reference proteome</keyword>
<evidence type="ECO:0000313" key="3">
    <source>
        <dbReference type="Proteomes" id="UP000516018"/>
    </source>
</evidence>
<dbReference type="AlphaFoldDB" id="A0A7H0G0T3"/>
<evidence type="ECO:0000256" key="1">
    <source>
        <dbReference type="SAM" id="Phobius"/>
    </source>
</evidence>